<dbReference type="EMBL" id="DWWV01000157">
    <property type="protein sequence ID" value="HJC11463.1"/>
    <property type="molecule type" value="Genomic_DNA"/>
</dbReference>
<dbReference type="InterPro" id="IPR014710">
    <property type="entry name" value="RmlC-like_jellyroll"/>
</dbReference>
<accession>A0A9D2N8N2</accession>
<evidence type="ECO:0000313" key="6">
    <source>
        <dbReference type="EMBL" id="HJC11463.1"/>
    </source>
</evidence>
<dbReference type="GO" id="GO:0006355">
    <property type="term" value="P:regulation of DNA-templated transcription"/>
    <property type="evidence" value="ECO:0007669"/>
    <property type="project" value="InterPro"/>
</dbReference>
<dbReference type="InterPro" id="IPR012318">
    <property type="entry name" value="HTH_CRP"/>
</dbReference>
<reference evidence="6" key="2">
    <citation type="submission" date="2021-04" db="EMBL/GenBank/DDBJ databases">
        <authorList>
            <person name="Gilroy R."/>
        </authorList>
    </citation>
    <scope>NUCLEOTIDE SEQUENCE</scope>
    <source>
        <strain evidence="6">ChiSxjej6B18-287</strain>
    </source>
</reference>
<organism evidence="6 7">
    <name type="scientific">Candidatus Blautia merdigallinarum</name>
    <dbReference type="NCBI Taxonomy" id="2838495"/>
    <lineage>
        <taxon>Bacteria</taxon>
        <taxon>Bacillati</taxon>
        <taxon>Bacillota</taxon>
        <taxon>Clostridia</taxon>
        <taxon>Lachnospirales</taxon>
        <taxon>Lachnospiraceae</taxon>
        <taxon>Blautia</taxon>
    </lineage>
</organism>
<feature type="domain" description="Cyclic nucleotide-binding" evidence="4">
    <location>
        <begin position="13"/>
        <end position="111"/>
    </location>
</feature>
<keyword evidence="2" id="KW-0238">DNA-binding</keyword>
<keyword evidence="1" id="KW-0805">Transcription regulation</keyword>
<dbReference type="Gene3D" id="2.60.120.10">
    <property type="entry name" value="Jelly Rolls"/>
    <property type="match status" value="1"/>
</dbReference>
<dbReference type="GO" id="GO:0003677">
    <property type="term" value="F:DNA binding"/>
    <property type="evidence" value="ECO:0007669"/>
    <property type="project" value="UniProtKB-KW"/>
</dbReference>
<dbReference type="PROSITE" id="PS50042">
    <property type="entry name" value="CNMP_BINDING_3"/>
    <property type="match status" value="1"/>
</dbReference>
<sequence length="231" mass="26029">MKKFLFVLKNCPFFAGMTEEEILSILKCVDAKVYCKENQEYVLRAGDSTSAMGLVLKGSVLVIQEDLWGHRNIMAKIEEGDFFAEPYAATPGSVLNVNVVACGHCELMMLNINRLLSVCPTVCQHHNKLIRNLVAVLAGKVLLFNEKITHMSKRTTREKLLSYLSSESIRQGKLSFDIPYDRQQLADYLCVERAAMSAELSKLQKEGLLNTKRNHFELYGPVSNETDSSFL</sequence>
<evidence type="ECO:0000259" key="4">
    <source>
        <dbReference type="PROSITE" id="PS50042"/>
    </source>
</evidence>
<dbReference type="CDD" id="cd00038">
    <property type="entry name" value="CAP_ED"/>
    <property type="match status" value="1"/>
</dbReference>
<evidence type="ECO:0000256" key="2">
    <source>
        <dbReference type="ARBA" id="ARBA00023125"/>
    </source>
</evidence>
<dbReference type="SMART" id="SM00100">
    <property type="entry name" value="cNMP"/>
    <property type="match status" value="1"/>
</dbReference>
<feature type="domain" description="HTH crp-type" evidence="5">
    <location>
        <begin position="154"/>
        <end position="222"/>
    </location>
</feature>
<dbReference type="InterPro" id="IPR000595">
    <property type="entry name" value="cNMP-bd_dom"/>
</dbReference>
<name>A0A9D2N8N2_9FIRM</name>
<dbReference type="AlphaFoldDB" id="A0A9D2N8N2"/>
<dbReference type="SUPFAM" id="SSF51206">
    <property type="entry name" value="cAMP-binding domain-like"/>
    <property type="match status" value="1"/>
</dbReference>
<dbReference type="Pfam" id="PF00027">
    <property type="entry name" value="cNMP_binding"/>
    <property type="match status" value="1"/>
</dbReference>
<evidence type="ECO:0000256" key="1">
    <source>
        <dbReference type="ARBA" id="ARBA00023015"/>
    </source>
</evidence>
<dbReference type="SUPFAM" id="SSF46785">
    <property type="entry name" value="Winged helix' DNA-binding domain"/>
    <property type="match status" value="1"/>
</dbReference>
<evidence type="ECO:0000256" key="3">
    <source>
        <dbReference type="ARBA" id="ARBA00023163"/>
    </source>
</evidence>
<keyword evidence="3" id="KW-0804">Transcription</keyword>
<evidence type="ECO:0000259" key="5">
    <source>
        <dbReference type="PROSITE" id="PS51063"/>
    </source>
</evidence>
<proteinExistence type="predicted"/>
<dbReference type="InterPro" id="IPR018490">
    <property type="entry name" value="cNMP-bd_dom_sf"/>
</dbReference>
<reference evidence="6" key="1">
    <citation type="journal article" date="2021" name="PeerJ">
        <title>Extensive microbial diversity within the chicken gut microbiome revealed by metagenomics and culture.</title>
        <authorList>
            <person name="Gilroy R."/>
            <person name="Ravi A."/>
            <person name="Getino M."/>
            <person name="Pursley I."/>
            <person name="Horton D.L."/>
            <person name="Alikhan N.F."/>
            <person name="Baker D."/>
            <person name="Gharbi K."/>
            <person name="Hall N."/>
            <person name="Watson M."/>
            <person name="Adriaenssens E.M."/>
            <person name="Foster-Nyarko E."/>
            <person name="Jarju S."/>
            <person name="Secka A."/>
            <person name="Antonio M."/>
            <person name="Oren A."/>
            <person name="Chaudhuri R.R."/>
            <person name="La Ragione R."/>
            <person name="Hildebrand F."/>
            <person name="Pallen M.J."/>
        </authorList>
    </citation>
    <scope>NUCLEOTIDE SEQUENCE</scope>
    <source>
        <strain evidence="6">ChiSxjej6B18-287</strain>
    </source>
</reference>
<comment type="caution">
    <text evidence="6">The sequence shown here is derived from an EMBL/GenBank/DDBJ whole genome shotgun (WGS) entry which is preliminary data.</text>
</comment>
<dbReference type="Proteomes" id="UP000823893">
    <property type="component" value="Unassembled WGS sequence"/>
</dbReference>
<protein>
    <submittedName>
        <fullName evidence="6">Crp/Fnr family transcriptional regulator</fullName>
    </submittedName>
</protein>
<gene>
    <name evidence="6" type="ORF">H9935_11770</name>
</gene>
<dbReference type="InterPro" id="IPR036390">
    <property type="entry name" value="WH_DNA-bd_sf"/>
</dbReference>
<dbReference type="Pfam" id="PF13545">
    <property type="entry name" value="HTH_Crp_2"/>
    <property type="match status" value="1"/>
</dbReference>
<dbReference type="PROSITE" id="PS51063">
    <property type="entry name" value="HTH_CRP_2"/>
    <property type="match status" value="1"/>
</dbReference>
<evidence type="ECO:0000313" key="7">
    <source>
        <dbReference type="Proteomes" id="UP000823893"/>
    </source>
</evidence>